<protein>
    <recommendedName>
        <fullName evidence="4 14">Undecaprenyl-diphosphatase</fullName>
        <ecNumber evidence="3 14">3.6.1.27</ecNumber>
    </recommendedName>
    <alternativeName>
        <fullName evidence="12 14">Bacitracin resistance protein</fullName>
    </alternativeName>
    <alternativeName>
        <fullName evidence="11 14">Undecaprenyl pyrophosphate phosphatase</fullName>
    </alternativeName>
</protein>
<dbReference type="EC" id="3.6.1.27" evidence="3 14"/>
<dbReference type="GO" id="GO:0005886">
    <property type="term" value="C:plasma membrane"/>
    <property type="evidence" value="ECO:0007669"/>
    <property type="project" value="UniProtKB-SubCell"/>
</dbReference>
<keyword evidence="8 14" id="KW-1133">Transmembrane helix</keyword>
<feature type="transmembrane region" description="Helical" evidence="14">
    <location>
        <begin position="43"/>
        <end position="62"/>
    </location>
</feature>
<keyword evidence="14" id="KW-0133">Cell shape</keyword>
<dbReference type="GO" id="GO:0009252">
    <property type="term" value="P:peptidoglycan biosynthetic process"/>
    <property type="evidence" value="ECO:0007669"/>
    <property type="project" value="UniProtKB-KW"/>
</dbReference>
<dbReference type="InterPro" id="IPR003824">
    <property type="entry name" value="UppP"/>
</dbReference>
<keyword evidence="9 14" id="KW-0472">Membrane</keyword>
<comment type="catalytic activity">
    <reaction evidence="13 14">
        <text>di-trans,octa-cis-undecaprenyl diphosphate + H2O = di-trans,octa-cis-undecaprenyl phosphate + phosphate + H(+)</text>
        <dbReference type="Rhea" id="RHEA:28094"/>
        <dbReference type="ChEBI" id="CHEBI:15377"/>
        <dbReference type="ChEBI" id="CHEBI:15378"/>
        <dbReference type="ChEBI" id="CHEBI:43474"/>
        <dbReference type="ChEBI" id="CHEBI:58405"/>
        <dbReference type="ChEBI" id="CHEBI:60392"/>
        <dbReference type="EC" id="3.6.1.27"/>
    </reaction>
</comment>
<sequence length="264" mass="28899">MMSDFFLALFLSLIQGLTEFLPVSSSAHLLFPSLIFGAKDFGILFDISVHAGTLLAVIYYFREEIQALIRAWLPWTADRDMQSFLLGRNLIVATLPIIVAGLFFSDLVESRASSVNSIAWTNLIFAGLLYVVFKFADQSKSLAELTLFAALVIGFFQVLAIFPGASRSGMAITGALIAGLNLRDTSRFAFMLSIPTILGALILMLFKGAYSIALSDLTIMLTGFIGSAIVAFLTIKIFLRVVEKVGMIPFVIYRIILGFALLLL</sequence>
<evidence type="ECO:0000256" key="6">
    <source>
        <dbReference type="ARBA" id="ARBA00022692"/>
    </source>
</evidence>
<feature type="transmembrane region" description="Helical" evidence="14">
    <location>
        <begin position="83"/>
        <end position="105"/>
    </location>
</feature>
<comment type="miscellaneous">
    <text evidence="14">Bacitracin is thought to be involved in the inhibition of peptidoglycan synthesis by sequestering undecaprenyl diphosphate, thereby reducing the pool of lipid carrier available.</text>
</comment>
<evidence type="ECO:0000256" key="10">
    <source>
        <dbReference type="ARBA" id="ARBA00023251"/>
    </source>
</evidence>
<keyword evidence="16" id="KW-1185">Reference proteome</keyword>
<comment type="caution">
    <text evidence="15">The sequence shown here is derived from an EMBL/GenBank/DDBJ whole genome shotgun (WGS) entry which is preliminary data.</text>
</comment>
<comment type="subcellular location">
    <subcellularLocation>
        <location evidence="1 14">Cell membrane</location>
        <topology evidence="1 14">Multi-pass membrane protein</topology>
    </subcellularLocation>
</comment>
<dbReference type="GO" id="GO:0050380">
    <property type="term" value="F:undecaprenyl-diphosphatase activity"/>
    <property type="evidence" value="ECO:0007669"/>
    <property type="project" value="UniProtKB-UniRule"/>
</dbReference>
<evidence type="ECO:0000256" key="12">
    <source>
        <dbReference type="ARBA" id="ARBA00032932"/>
    </source>
</evidence>
<dbReference type="EMBL" id="AMWX01000008">
    <property type="protein sequence ID" value="EKO36445.1"/>
    <property type="molecule type" value="Genomic_DNA"/>
</dbReference>
<gene>
    <name evidence="14" type="primary">uppP</name>
    <name evidence="15" type="ORF">B273_1394</name>
</gene>
<evidence type="ECO:0000256" key="4">
    <source>
        <dbReference type="ARBA" id="ARBA00021581"/>
    </source>
</evidence>
<keyword evidence="14" id="KW-0961">Cell wall biogenesis/degradation</keyword>
<keyword evidence="14" id="KW-0573">Peptidoglycan synthesis</keyword>
<dbReference type="PATRIC" id="fig|1208365.4.peg.967"/>
<dbReference type="Proteomes" id="UP000010310">
    <property type="component" value="Unassembled WGS sequence"/>
</dbReference>
<proteinExistence type="inferred from homology"/>
<comment type="function">
    <text evidence="14">Catalyzes the dephosphorylation of undecaprenyl diphosphate (UPP). Confers resistance to bacitracin.</text>
</comment>
<evidence type="ECO:0000256" key="1">
    <source>
        <dbReference type="ARBA" id="ARBA00004651"/>
    </source>
</evidence>
<dbReference type="STRING" id="1208365.B273_1394"/>
<evidence type="ECO:0000256" key="7">
    <source>
        <dbReference type="ARBA" id="ARBA00022801"/>
    </source>
</evidence>
<organism evidence="15 16">
    <name type="scientific">SAR86 cluster bacterium SAR86E</name>
    <dbReference type="NCBI Taxonomy" id="1208365"/>
    <lineage>
        <taxon>Bacteria</taxon>
        <taxon>Pseudomonadati</taxon>
        <taxon>Pseudomonadota</taxon>
        <taxon>Gammaproteobacteria</taxon>
        <taxon>SAR86 cluster</taxon>
    </lineage>
</organism>
<evidence type="ECO:0000256" key="5">
    <source>
        <dbReference type="ARBA" id="ARBA00022475"/>
    </source>
</evidence>
<evidence type="ECO:0000256" key="8">
    <source>
        <dbReference type="ARBA" id="ARBA00022989"/>
    </source>
</evidence>
<evidence type="ECO:0000313" key="15">
    <source>
        <dbReference type="EMBL" id="EKO36445.1"/>
    </source>
</evidence>
<evidence type="ECO:0000256" key="13">
    <source>
        <dbReference type="ARBA" id="ARBA00047594"/>
    </source>
</evidence>
<evidence type="ECO:0000256" key="14">
    <source>
        <dbReference type="HAMAP-Rule" id="MF_01006"/>
    </source>
</evidence>
<dbReference type="PANTHER" id="PTHR30622:SF4">
    <property type="entry name" value="UNDECAPRENYL-DIPHOSPHATASE"/>
    <property type="match status" value="1"/>
</dbReference>
<keyword evidence="5 14" id="KW-1003">Cell membrane</keyword>
<feature type="transmembrane region" description="Helical" evidence="14">
    <location>
        <begin position="245"/>
        <end position="263"/>
    </location>
</feature>
<keyword evidence="10 14" id="KW-0046">Antibiotic resistance</keyword>
<dbReference type="Pfam" id="PF02673">
    <property type="entry name" value="BacA"/>
    <property type="match status" value="1"/>
</dbReference>
<dbReference type="GO" id="GO:0071555">
    <property type="term" value="P:cell wall organization"/>
    <property type="evidence" value="ECO:0007669"/>
    <property type="project" value="UniProtKB-KW"/>
</dbReference>
<keyword evidence="7 14" id="KW-0378">Hydrolase</keyword>
<evidence type="ECO:0000313" key="16">
    <source>
        <dbReference type="Proteomes" id="UP000010310"/>
    </source>
</evidence>
<keyword evidence="6 14" id="KW-0812">Transmembrane</keyword>
<dbReference type="AlphaFoldDB" id="K6GHF2"/>
<dbReference type="PANTHER" id="PTHR30622">
    <property type="entry name" value="UNDECAPRENYL-DIPHOSPHATASE"/>
    <property type="match status" value="1"/>
</dbReference>
<dbReference type="HAMAP" id="MF_01006">
    <property type="entry name" value="Undec_diphosphatase"/>
    <property type="match status" value="1"/>
</dbReference>
<accession>K6GHF2</accession>
<comment type="similarity">
    <text evidence="2 14">Belongs to the UppP family.</text>
</comment>
<dbReference type="GO" id="GO:0046677">
    <property type="term" value="P:response to antibiotic"/>
    <property type="evidence" value="ECO:0007669"/>
    <property type="project" value="UniProtKB-UniRule"/>
</dbReference>
<evidence type="ECO:0000256" key="9">
    <source>
        <dbReference type="ARBA" id="ARBA00023136"/>
    </source>
</evidence>
<feature type="transmembrane region" description="Helical" evidence="14">
    <location>
        <begin position="185"/>
        <end position="206"/>
    </location>
</feature>
<feature type="transmembrane region" description="Helical" evidence="14">
    <location>
        <begin position="145"/>
        <end position="165"/>
    </location>
</feature>
<reference evidence="15 16" key="1">
    <citation type="submission" date="2012-09" db="EMBL/GenBank/DDBJ databases">
        <authorList>
            <person name="Dupont C.L."/>
            <person name="Rusch D.B."/>
            <person name="Lombardo M.-J."/>
            <person name="Novotny M."/>
            <person name="Yee-Greenbaum J."/>
            <person name="Laskin R."/>
        </authorList>
    </citation>
    <scope>NUCLEOTIDE SEQUENCE [LARGE SCALE GENOMIC DNA]</scope>
    <source>
        <strain evidence="15">SAR86E</strain>
    </source>
</reference>
<name>K6GHF2_9GAMM</name>
<evidence type="ECO:0000256" key="11">
    <source>
        <dbReference type="ARBA" id="ARBA00032707"/>
    </source>
</evidence>
<evidence type="ECO:0000256" key="3">
    <source>
        <dbReference type="ARBA" id="ARBA00012374"/>
    </source>
</evidence>
<dbReference type="GO" id="GO:0008360">
    <property type="term" value="P:regulation of cell shape"/>
    <property type="evidence" value="ECO:0007669"/>
    <property type="project" value="UniProtKB-KW"/>
</dbReference>
<feature type="transmembrane region" description="Helical" evidence="14">
    <location>
        <begin position="218"/>
        <end position="239"/>
    </location>
</feature>
<evidence type="ECO:0000256" key="2">
    <source>
        <dbReference type="ARBA" id="ARBA00010621"/>
    </source>
</evidence>
<feature type="transmembrane region" description="Helical" evidence="14">
    <location>
        <begin position="117"/>
        <end position="133"/>
    </location>
</feature>